<proteinExistence type="predicted"/>
<feature type="region of interest" description="Disordered" evidence="1">
    <location>
        <begin position="1"/>
        <end position="64"/>
    </location>
</feature>
<evidence type="ECO:0000256" key="1">
    <source>
        <dbReference type="SAM" id="MobiDB-lite"/>
    </source>
</evidence>
<protein>
    <submittedName>
        <fullName evidence="2">Uncharacterized protein</fullName>
    </submittedName>
</protein>
<dbReference type="RefSeq" id="WP_075628453.1">
    <property type="nucleotide sequence ID" value="NZ_FOAM01000004.1"/>
</dbReference>
<organism evidence="2 3">
    <name type="scientific">Xaviernesmea oryzae</name>
    <dbReference type="NCBI Taxonomy" id="464029"/>
    <lineage>
        <taxon>Bacteria</taxon>
        <taxon>Pseudomonadati</taxon>
        <taxon>Pseudomonadota</taxon>
        <taxon>Alphaproteobacteria</taxon>
        <taxon>Hyphomicrobiales</taxon>
        <taxon>Rhizobiaceae</taxon>
        <taxon>Rhizobium/Agrobacterium group</taxon>
        <taxon>Xaviernesmea</taxon>
    </lineage>
</organism>
<name>A0A1Q9AUI7_9HYPH</name>
<evidence type="ECO:0000313" key="3">
    <source>
        <dbReference type="Proteomes" id="UP000186364"/>
    </source>
</evidence>
<dbReference type="Proteomes" id="UP000186364">
    <property type="component" value="Unassembled WGS sequence"/>
</dbReference>
<reference evidence="2 3" key="1">
    <citation type="submission" date="2016-09" db="EMBL/GenBank/DDBJ databases">
        <title>Rhizobium sp. nov., a novel species isolated from the rice rhizosphere.</title>
        <authorList>
            <person name="Zhao J."/>
            <person name="Zhang X."/>
        </authorList>
    </citation>
    <scope>NUCLEOTIDE SEQUENCE [LARGE SCALE GENOMIC DNA]</scope>
    <source>
        <strain evidence="2 3">1.7048</strain>
    </source>
</reference>
<accession>A0A1Q9AUI7</accession>
<dbReference type="AlphaFoldDB" id="A0A1Q9AUI7"/>
<dbReference type="OrthoDB" id="7205490at2"/>
<feature type="compositionally biased region" description="Basic and acidic residues" evidence="1">
    <location>
        <begin position="21"/>
        <end position="40"/>
    </location>
</feature>
<feature type="compositionally biased region" description="Polar residues" evidence="1">
    <location>
        <begin position="1"/>
        <end position="10"/>
    </location>
</feature>
<evidence type="ECO:0000313" key="2">
    <source>
        <dbReference type="EMBL" id="OLP59110.1"/>
    </source>
</evidence>
<gene>
    <name evidence="2" type="ORF">BJF93_04105</name>
</gene>
<keyword evidence="3" id="KW-1185">Reference proteome</keyword>
<comment type="caution">
    <text evidence="2">The sequence shown here is derived from an EMBL/GenBank/DDBJ whole genome shotgun (WGS) entry which is preliminary data.</text>
</comment>
<dbReference type="EMBL" id="MKIP01000053">
    <property type="protein sequence ID" value="OLP59110.1"/>
    <property type="molecule type" value="Genomic_DNA"/>
</dbReference>
<sequence>MSTSTKTPASIRQGGPGASHENAKAPLEIKKPPADDDRRSRSAVSGGGGEQDRHHTHDPKGKGN</sequence>
<feature type="compositionally biased region" description="Basic and acidic residues" evidence="1">
    <location>
        <begin position="50"/>
        <end position="64"/>
    </location>
</feature>